<evidence type="ECO:0000313" key="3">
    <source>
        <dbReference type="Proteomes" id="UP001346869"/>
    </source>
</evidence>
<dbReference type="Proteomes" id="UP001346869">
    <property type="component" value="Unassembled WGS sequence"/>
</dbReference>
<dbReference type="AlphaFoldDB" id="A0AAN8AD21"/>
<protein>
    <submittedName>
        <fullName evidence="2">Uncharacterized protein</fullName>
    </submittedName>
</protein>
<feature type="compositionally biased region" description="Basic and acidic residues" evidence="1">
    <location>
        <begin position="49"/>
        <end position="67"/>
    </location>
</feature>
<gene>
    <name evidence="2" type="ORF">PBY51_002392</name>
</gene>
<feature type="compositionally biased region" description="Basic and acidic residues" evidence="1">
    <location>
        <begin position="126"/>
        <end position="136"/>
    </location>
</feature>
<feature type="compositionally biased region" description="Low complexity" evidence="1">
    <location>
        <begin position="7"/>
        <end position="25"/>
    </location>
</feature>
<feature type="region of interest" description="Disordered" evidence="1">
    <location>
        <begin position="106"/>
        <end position="136"/>
    </location>
</feature>
<evidence type="ECO:0000313" key="2">
    <source>
        <dbReference type="EMBL" id="KAK5858236.1"/>
    </source>
</evidence>
<comment type="caution">
    <text evidence="2">The sequence shown here is derived from an EMBL/GenBank/DDBJ whole genome shotgun (WGS) entry which is preliminary data.</text>
</comment>
<feature type="compositionally biased region" description="Basic residues" evidence="1">
    <location>
        <begin position="68"/>
        <end position="85"/>
    </location>
</feature>
<feature type="region of interest" description="Disordered" evidence="1">
    <location>
        <begin position="1"/>
        <end position="86"/>
    </location>
</feature>
<organism evidence="2 3">
    <name type="scientific">Eleginops maclovinus</name>
    <name type="common">Patagonian blennie</name>
    <name type="synonym">Eleginus maclovinus</name>
    <dbReference type="NCBI Taxonomy" id="56733"/>
    <lineage>
        <taxon>Eukaryota</taxon>
        <taxon>Metazoa</taxon>
        <taxon>Chordata</taxon>
        <taxon>Craniata</taxon>
        <taxon>Vertebrata</taxon>
        <taxon>Euteleostomi</taxon>
        <taxon>Actinopterygii</taxon>
        <taxon>Neopterygii</taxon>
        <taxon>Teleostei</taxon>
        <taxon>Neoteleostei</taxon>
        <taxon>Acanthomorphata</taxon>
        <taxon>Eupercaria</taxon>
        <taxon>Perciformes</taxon>
        <taxon>Notothenioidei</taxon>
        <taxon>Eleginopidae</taxon>
        <taxon>Eleginops</taxon>
    </lineage>
</organism>
<feature type="compositionally biased region" description="Polar residues" evidence="1">
    <location>
        <begin position="106"/>
        <end position="116"/>
    </location>
</feature>
<sequence length="136" mass="14921">MWSQSSTLGVVPLVTSPLPPTGSTSQLIRISSHEGDAARESGALTRTSNCKDAEPRSPQEAGTTREGKQKRRSFKPRRGTNRKTTKTSSSRFFCIFILHPVNSWSPLASAETTGLQGNRRKTRGRLLRETDPPALT</sequence>
<reference evidence="2 3" key="1">
    <citation type="journal article" date="2023" name="Genes (Basel)">
        <title>Chromosome-Level Genome Assembly and Circadian Gene Repertoire of the Patagonia Blennie Eleginops maclovinus-The Closest Ancestral Proxy of Antarctic Cryonotothenioids.</title>
        <authorList>
            <person name="Cheng C.C."/>
            <person name="Rivera-Colon A.G."/>
            <person name="Minhas B.F."/>
            <person name="Wilson L."/>
            <person name="Rayamajhi N."/>
            <person name="Vargas-Chacoff L."/>
            <person name="Catchen J.M."/>
        </authorList>
    </citation>
    <scope>NUCLEOTIDE SEQUENCE [LARGE SCALE GENOMIC DNA]</scope>
    <source>
        <strain evidence="2">JMC-PN-2008</strain>
    </source>
</reference>
<name>A0AAN8AD21_ELEMC</name>
<evidence type="ECO:0000256" key="1">
    <source>
        <dbReference type="SAM" id="MobiDB-lite"/>
    </source>
</evidence>
<dbReference type="EMBL" id="JAUZQC010000015">
    <property type="protein sequence ID" value="KAK5858236.1"/>
    <property type="molecule type" value="Genomic_DNA"/>
</dbReference>
<accession>A0AAN8AD21</accession>
<reference evidence="2 3" key="2">
    <citation type="journal article" date="2023" name="Mol. Biol. Evol.">
        <title>Genomics of Secondarily Temperate Adaptation in the Only Non-Antarctic Icefish.</title>
        <authorList>
            <person name="Rivera-Colon A.G."/>
            <person name="Rayamajhi N."/>
            <person name="Minhas B.F."/>
            <person name="Madrigal G."/>
            <person name="Bilyk K.T."/>
            <person name="Yoon V."/>
            <person name="Hune M."/>
            <person name="Gregory S."/>
            <person name="Cheng C.H.C."/>
            <person name="Catchen J.M."/>
        </authorList>
    </citation>
    <scope>NUCLEOTIDE SEQUENCE [LARGE SCALE GENOMIC DNA]</scope>
    <source>
        <strain evidence="2">JMC-PN-2008</strain>
    </source>
</reference>
<proteinExistence type="predicted"/>
<keyword evidence="3" id="KW-1185">Reference proteome</keyword>